<evidence type="ECO:0000256" key="2">
    <source>
        <dbReference type="PIRSR" id="PIRSR001359-3"/>
    </source>
</evidence>
<dbReference type="GO" id="GO:0005975">
    <property type="term" value="P:carbohydrate metabolic process"/>
    <property type="evidence" value="ECO:0007669"/>
    <property type="project" value="InterPro"/>
</dbReference>
<keyword evidence="2" id="KW-0862">Zinc</keyword>
<dbReference type="KEGG" id="spoa:EQM13_03965"/>
<dbReference type="EMBL" id="CP035282">
    <property type="protein sequence ID" value="QAT60795.1"/>
    <property type="molecule type" value="Genomic_DNA"/>
</dbReference>
<accession>A0A410Q9X7</accession>
<dbReference type="PIRSF" id="PIRSF001359">
    <property type="entry name" value="F_bP_aldolase_II"/>
    <property type="match status" value="1"/>
</dbReference>
<evidence type="ECO:0000313" key="4">
    <source>
        <dbReference type="Proteomes" id="UP000287969"/>
    </source>
</evidence>
<feature type="binding site" evidence="2">
    <location>
        <position position="102"/>
    </location>
    <ligand>
        <name>Zn(2+)</name>
        <dbReference type="ChEBI" id="CHEBI:29105"/>
        <label>2</label>
    </ligand>
</feature>
<protein>
    <submittedName>
        <fullName evidence="3">Ketose-bisphosphate aldolase</fullName>
    </submittedName>
</protein>
<feature type="binding site" evidence="2">
    <location>
        <position position="180"/>
    </location>
    <ligand>
        <name>Zn(2+)</name>
        <dbReference type="ChEBI" id="CHEBI:29105"/>
        <label>1</label>
        <note>catalytic</note>
    </ligand>
</feature>
<dbReference type="RefSeq" id="WP_071139687.1">
    <property type="nucleotide sequence ID" value="NZ_CP035282.1"/>
</dbReference>
<dbReference type="InterPro" id="IPR050246">
    <property type="entry name" value="Class_II_FBP_aldolase"/>
</dbReference>
<dbReference type="AlphaFoldDB" id="A0A410Q9X7"/>
<dbReference type="PANTHER" id="PTHR30304:SF0">
    <property type="entry name" value="D-TAGATOSE-1,6-BISPHOSPHATE ALDOLASE SUBUNIT GATY-RELATED"/>
    <property type="match status" value="1"/>
</dbReference>
<dbReference type="OrthoDB" id="9803995at2"/>
<keyword evidence="2" id="KW-0479">Metal-binding</keyword>
<organism evidence="3 4">
    <name type="scientific">Acidilutibacter cellobiosedens</name>
    <dbReference type="NCBI Taxonomy" id="2507161"/>
    <lineage>
        <taxon>Bacteria</taxon>
        <taxon>Bacillati</taxon>
        <taxon>Bacillota</taxon>
        <taxon>Tissierellia</taxon>
        <taxon>Tissierellales</taxon>
        <taxon>Acidilutibacteraceae</taxon>
        <taxon>Acidilutibacter</taxon>
    </lineage>
</organism>
<evidence type="ECO:0000313" key="3">
    <source>
        <dbReference type="EMBL" id="QAT60795.1"/>
    </source>
</evidence>
<dbReference type="CDD" id="cd00947">
    <property type="entry name" value="TBP_aldolase_IIB"/>
    <property type="match status" value="1"/>
</dbReference>
<dbReference type="PANTHER" id="PTHR30304">
    <property type="entry name" value="D-TAGATOSE-1,6-BISPHOSPHATE ALDOLASE"/>
    <property type="match status" value="1"/>
</dbReference>
<reference evidence="4" key="1">
    <citation type="submission" date="2019-01" db="EMBL/GenBank/DDBJ databases">
        <title>Draft genomes of a novel of Sporanaerobacter strains.</title>
        <authorList>
            <person name="Ma S."/>
        </authorList>
    </citation>
    <scope>NUCLEOTIDE SEQUENCE [LARGE SCALE GENOMIC DNA]</scope>
    <source>
        <strain evidence="4">NJN-17</strain>
    </source>
</reference>
<dbReference type="GO" id="GO:0008270">
    <property type="term" value="F:zinc ion binding"/>
    <property type="evidence" value="ECO:0007669"/>
    <property type="project" value="InterPro"/>
</dbReference>
<comment type="cofactor">
    <cofactor evidence="2">
        <name>Zn(2+)</name>
        <dbReference type="ChEBI" id="CHEBI:29105"/>
    </cofactor>
    <text evidence="2">Binds 2 Zn(2+) ions per subunit. One is catalytic and the other provides a structural contribution.</text>
</comment>
<evidence type="ECO:0000256" key="1">
    <source>
        <dbReference type="PIRSR" id="PIRSR001359-1"/>
    </source>
</evidence>
<feature type="binding site" evidence="2">
    <location>
        <position position="210"/>
    </location>
    <ligand>
        <name>Zn(2+)</name>
        <dbReference type="ChEBI" id="CHEBI:29105"/>
        <label>1</label>
        <note>catalytic</note>
    </ligand>
</feature>
<feature type="binding site" evidence="2">
    <location>
        <position position="81"/>
    </location>
    <ligand>
        <name>Zn(2+)</name>
        <dbReference type="ChEBI" id="CHEBI:29105"/>
        <label>1</label>
        <note>catalytic</note>
    </ligand>
</feature>
<dbReference type="Proteomes" id="UP000287969">
    <property type="component" value="Chromosome"/>
</dbReference>
<dbReference type="NCBIfam" id="TIGR00167">
    <property type="entry name" value="cbbA"/>
    <property type="match status" value="1"/>
</dbReference>
<dbReference type="Pfam" id="PF01116">
    <property type="entry name" value="F_bP_aldolase"/>
    <property type="match status" value="1"/>
</dbReference>
<feature type="active site" description="Proton donor" evidence="1">
    <location>
        <position position="80"/>
    </location>
</feature>
<dbReference type="GO" id="GO:0016832">
    <property type="term" value="F:aldehyde-lyase activity"/>
    <property type="evidence" value="ECO:0007669"/>
    <property type="project" value="InterPro"/>
</dbReference>
<proteinExistence type="predicted"/>
<dbReference type="Gene3D" id="3.20.20.70">
    <property type="entry name" value="Aldolase class I"/>
    <property type="match status" value="1"/>
</dbReference>
<keyword evidence="4" id="KW-1185">Reference proteome</keyword>
<dbReference type="InterPro" id="IPR000771">
    <property type="entry name" value="FBA_II"/>
</dbReference>
<feature type="binding site" evidence="2">
    <location>
        <position position="132"/>
    </location>
    <ligand>
        <name>Zn(2+)</name>
        <dbReference type="ChEBI" id="CHEBI:29105"/>
        <label>2</label>
    </ligand>
</feature>
<dbReference type="SUPFAM" id="SSF51569">
    <property type="entry name" value="Aldolase"/>
    <property type="match status" value="1"/>
</dbReference>
<sequence>MIVSFKDMLQNATDGKYAVGAFNIGNKDILDATIAAAEEKKIPAIVAVSVPEMNFLGDEFFSYVKVRLKKSEAQFCLHLDHGSNLEDIKRAINNGCTSVMIDASNKSFEENVNITKEVVDYAHSLNVYVEGELGTIGNTGNSSCGEGLDTSIIYTDPDKAKEFCELTGVDALAVAIGTSHGMYPKGKTPKLRIDILQKIRERTSAFLVLHGGSGNADEEVIESIRHGISKINISSEVKKAYFEELYKYLGEYPDSVKTQVVFQSPIKAAKDKIVEKMKMFMKN</sequence>
<dbReference type="InterPro" id="IPR013785">
    <property type="entry name" value="Aldolase_TIM"/>
</dbReference>
<name>A0A410Q9X7_9FIRM</name>
<gene>
    <name evidence="3" type="ORF">EQM13_03965</name>
</gene>